<keyword evidence="2" id="KW-0175">Coiled coil</keyword>
<comment type="similarity">
    <text evidence="1">Belongs to the Rv1128c/1148c/1588c/1702c/1945/3466 family.</text>
</comment>
<dbReference type="InterPro" id="IPR003615">
    <property type="entry name" value="HNH_nuc"/>
</dbReference>
<dbReference type="Pfam" id="PF02720">
    <property type="entry name" value="DUF222"/>
    <property type="match status" value="1"/>
</dbReference>
<evidence type="ECO:0000256" key="2">
    <source>
        <dbReference type="SAM" id="Coils"/>
    </source>
</evidence>
<evidence type="ECO:0000259" key="3">
    <source>
        <dbReference type="SMART" id="SM00507"/>
    </source>
</evidence>
<organism evidence="4 5">
    <name type="scientific">Microbacterium esteraromaticum</name>
    <dbReference type="NCBI Taxonomy" id="57043"/>
    <lineage>
        <taxon>Bacteria</taxon>
        <taxon>Bacillati</taxon>
        <taxon>Actinomycetota</taxon>
        <taxon>Actinomycetes</taxon>
        <taxon>Micrococcales</taxon>
        <taxon>Microbacteriaceae</taxon>
        <taxon>Microbacterium</taxon>
    </lineage>
</organism>
<dbReference type="Gene3D" id="1.10.30.50">
    <property type="match status" value="1"/>
</dbReference>
<dbReference type="Pfam" id="PF01844">
    <property type="entry name" value="HNH"/>
    <property type="match status" value="1"/>
</dbReference>
<evidence type="ECO:0000313" key="4">
    <source>
        <dbReference type="EMBL" id="QMU96220.1"/>
    </source>
</evidence>
<reference evidence="4 5" key="1">
    <citation type="journal article" date="2020" name="Front. Microbiol.">
        <title>Design of Bacterial Strain-Specific qPCR Assays Using NGS Data and Publicly Available Resources and Its Application to Track Biocontrol Strains.</title>
        <authorList>
            <person name="Hernandez I."/>
            <person name="Sant C."/>
            <person name="Martinez R."/>
            <person name="Fernandez C."/>
        </authorList>
    </citation>
    <scope>NUCLEOTIDE SEQUENCE [LARGE SCALE GENOMIC DNA]</scope>
    <source>
        <strain evidence="4 5">B24</strain>
    </source>
</reference>
<dbReference type="InterPro" id="IPR002711">
    <property type="entry name" value="HNH"/>
</dbReference>
<accession>A0A7D8A6V5</accession>
<dbReference type="Proteomes" id="UP000515708">
    <property type="component" value="Chromosome"/>
</dbReference>
<dbReference type="GO" id="GO:0004519">
    <property type="term" value="F:endonuclease activity"/>
    <property type="evidence" value="ECO:0007669"/>
    <property type="project" value="InterPro"/>
</dbReference>
<dbReference type="EMBL" id="CP043732">
    <property type="protein sequence ID" value="QMU96220.1"/>
    <property type="molecule type" value="Genomic_DNA"/>
</dbReference>
<feature type="domain" description="HNH nuclease" evidence="3">
    <location>
        <begin position="354"/>
        <end position="405"/>
    </location>
</feature>
<dbReference type="InterPro" id="IPR003870">
    <property type="entry name" value="DUF222"/>
</dbReference>
<proteinExistence type="inferred from homology"/>
<name>A0A7D8A6V5_9MICO</name>
<dbReference type="CDD" id="cd00085">
    <property type="entry name" value="HNHc"/>
    <property type="match status" value="1"/>
</dbReference>
<dbReference type="GO" id="GO:0008270">
    <property type="term" value="F:zinc ion binding"/>
    <property type="evidence" value="ECO:0007669"/>
    <property type="project" value="InterPro"/>
</dbReference>
<dbReference type="GO" id="GO:0003676">
    <property type="term" value="F:nucleic acid binding"/>
    <property type="evidence" value="ECO:0007669"/>
    <property type="project" value="InterPro"/>
</dbReference>
<gene>
    <name evidence="4" type="ORF">FVO59_02610</name>
</gene>
<protein>
    <submittedName>
        <fullName evidence="4">DUF222 domain-containing protein</fullName>
    </submittedName>
</protein>
<evidence type="ECO:0000313" key="5">
    <source>
        <dbReference type="Proteomes" id="UP000515708"/>
    </source>
</evidence>
<evidence type="ECO:0000256" key="1">
    <source>
        <dbReference type="ARBA" id="ARBA00023450"/>
    </source>
</evidence>
<sequence>MSAPALHPLRQAVTALAGVWADAGSAADLGRSELVSITRAIGSARRALDALQAEVAAAIAHESRPELGADSLAKQQGFRNTVQLIATTTGTSAGDAARLVRVGEAIAPRRDLLGESAPAKHPAVQTAVTSGALGGAAAALIVEFLDCARIGADKTLVADLERKLVDRAVGLSLDDVRRLVKRAEALLEVGELEQREEERRASRSLSMFERDGMLHLNLVTPVEEGAAIRAAIDGYVSAQFQARKDAPDGVDAGAVDADQRTVTMMRADALTLFCTHVLDCDSRMPVAGATVIVRVILEDLEAGTGAGTIDGVDQPVSVTAIRRMAASGGVIPCVLDSAGEILDWGRERRLFTRTQKLALVDRDGGCAMCGLPPNMTEVHHIRWWQRDTGPTDLSNGILLCSTCHHRIHDNGWEIRIDNADPRSGTRGRVWFIPPPHIDHTRTPRLGGRARYDTAA</sequence>
<dbReference type="SMART" id="SM00507">
    <property type="entry name" value="HNHc"/>
    <property type="match status" value="1"/>
</dbReference>
<dbReference type="RefSeq" id="WP_182254356.1">
    <property type="nucleotide sequence ID" value="NZ_CP043732.1"/>
</dbReference>
<dbReference type="AlphaFoldDB" id="A0A7D8A6V5"/>
<feature type="coiled-coil region" evidence="2">
    <location>
        <begin position="173"/>
        <end position="200"/>
    </location>
</feature>